<accession>A0A8W7NZG2</accession>
<protein>
    <submittedName>
        <fullName evidence="2">Uncharacterized protein</fullName>
    </submittedName>
</protein>
<keyword evidence="1" id="KW-0812">Transmembrane</keyword>
<dbReference type="VEuPathDB" id="VectorBase:ACON2_035899"/>
<proteinExistence type="predicted"/>
<sequence length="476" mass="53258">LIAMHLHPWNTLLPRYATRAGSCSCNTKADSTSLVATLKEELGTAMNSRFLLVALLLRISRADWVEIPQVKPSPPLTQGVSISTTIKPATIDGHVLSHSHLLLSHLSGDRRRVGSHWLPSVAGGSGSSSSTSSYIRWHRPVNDLLENHGLNMSESRRVPAWVGTTTWQEAHQHPSVTLVNISNKMEQLHDAESDEDSHGDGQYPVIHTELLPFGNRYEEESIESIAANGAPKAILHYVAPSVAHFDDFDDYDEILPQVHQVKPKPPNSEIEVEEEEEYVEEEDLEEVHEPDRTIEEFETVEQAKLPSNLHVHPQPPTGLGGFLDFLRRMQVSFVQRTAHTIGDKIRMLAGMRDQLLSTIERRIAVLWRGNNDMYQSEQRSRAKRGWMEPHADTEAMDFPSAEGALLTISFLTFAVFLIKLVLQVINTIKAKHYTYSTFAAATPVSGGLLVKRTRRQTVDPHELQVILGALNGFRPT</sequence>
<evidence type="ECO:0000313" key="2">
    <source>
        <dbReference type="EnsemblMetazoa" id="ACOM022679-PA.1"/>
    </source>
</evidence>
<keyword evidence="1" id="KW-0472">Membrane</keyword>
<dbReference type="AlphaFoldDB" id="A0A8W7NZG2"/>
<reference evidence="2" key="1">
    <citation type="submission" date="2022-08" db="UniProtKB">
        <authorList>
            <consortium name="EnsemblMetazoa"/>
        </authorList>
    </citation>
    <scope>IDENTIFICATION</scope>
</reference>
<feature type="transmembrane region" description="Helical" evidence="1">
    <location>
        <begin position="403"/>
        <end position="422"/>
    </location>
</feature>
<name>A0A8W7NZG2_ANOCL</name>
<dbReference type="Proteomes" id="UP000075882">
    <property type="component" value="Unassembled WGS sequence"/>
</dbReference>
<keyword evidence="1" id="KW-1133">Transmembrane helix</keyword>
<evidence type="ECO:0000256" key="1">
    <source>
        <dbReference type="SAM" id="Phobius"/>
    </source>
</evidence>
<organism evidence="2">
    <name type="scientific">Anopheles coluzzii</name>
    <name type="common">African malaria mosquito</name>
    <dbReference type="NCBI Taxonomy" id="1518534"/>
    <lineage>
        <taxon>Eukaryota</taxon>
        <taxon>Metazoa</taxon>
        <taxon>Ecdysozoa</taxon>
        <taxon>Arthropoda</taxon>
        <taxon>Hexapoda</taxon>
        <taxon>Insecta</taxon>
        <taxon>Pterygota</taxon>
        <taxon>Neoptera</taxon>
        <taxon>Endopterygota</taxon>
        <taxon>Diptera</taxon>
        <taxon>Nematocera</taxon>
        <taxon>Culicoidea</taxon>
        <taxon>Culicidae</taxon>
        <taxon>Anophelinae</taxon>
        <taxon>Anopheles</taxon>
    </lineage>
</organism>
<dbReference type="EnsemblMetazoa" id="ACOM022679-RA">
    <property type="protein sequence ID" value="ACOM022679-PA.1"/>
    <property type="gene ID" value="ACOM022679"/>
</dbReference>